<sequence>MPAPHAAAAARLRSGRPASLFARLAAGALALSSLVAAQGQLPDSKPQPFDLPLRPFHSSPVVAPELRVHLPPTRDASTDLLTFVGVRGATAAENGNFGPYLLDSRGEIVWAGPKGSVLNVGKHTYRGEPVIAYYTGTEEHPGFGRGVYKLYDQSYQHIATVEAGGDLTNLTDPHDFQITPDDTAVIETWIPREMDLSSLGGPSSGGFAFDCVIQEVDIATGELLFQWRSMDHIPVHETLYELLQPAGTKGQPFDAHHLNAVSRDESGNFLISLRGPSTVYYISRETGEILWRLGGSKTSFKMGDKTDFHFQHHSRLHGSGNSSPFRVTLFSNGANQFRQTANQARGLILEVDTDKMEVELVREYLPSFHMPCSSEGSMQILDNGNVVVGWGIRPQFSEYTEDGKLVHDVQFGQVDGRSNLDHSYRVYKESWTGRPLDPPSMVFDEHSSATAFISWNGATDVASYRLYAGSSPDALLPAASPSAPATSEEGTATDPTHVRKTGFETRIDLPHAVEARFVAVVAYDRRGHPLRSSEILDRKERVGTGLYADVGALWWAERRRVFELGALSVVVLTVLAYVARRRGLISRAPVLGYSASPPCLHSPLPALLASR</sequence>
<comment type="caution">
    <text evidence="3">The sequence shown here is derived from an EMBL/GenBank/DDBJ whole genome shotgun (WGS) entry which is preliminary data.</text>
</comment>
<feature type="signal peptide" evidence="2">
    <location>
        <begin position="1"/>
        <end position="30"/>
    </location>
</feature>
<dbReference type="InterPro" id="IPR039535">
    <property type="entry name" value="ASST-like"/>
</dbReference>
<dbReference type="InterPro" id="IPR053143">
    <property type="entry name" value="Arylsulfate_ST"/>
</dbReference>
<organism evidence="3 4">
    <name type="scientific">Rhodotorula diobovata</name>
    <dbReference type="NCBI Taxonomy" id="5288"/>
    <lineage>
        <taxon>Eukaryota</taxon>
        <taxon>Fungi</taxon>
        <taxon>Dikarya</taxon>
        <taxon>Basidiomycota</taxon>
        <taxon>Pucciniomycotina</taxon>
        <taxon>Microbotryomycetes</taxon>
        <taxon>Sporidiobolales</taxon>
        <taxon>Sporidiobolaceae</taxon>
        <taxon>Rhodotorula</taxon>
    </lineage>
</organism>
<reference evidence="3 4" key="1">
    <citation type="submission" date="2019-03" db="EMBL/GenBank/DDBJ databases">
        <title>Rhodosporidium diobovatum UCD-FST 08-225 genome sequencing, assembly, and annotation.</title>
        <authorList>
            <person name="Fakankun I.U."/>
            <person name="Fristensky B."/>
            <person name="Levin D.B."/>
        </authorList>
    </citation>
    <scope>NUCLEOTIDE SEQUENCE [LARGE SCALE GENOMIC DNA]</scope>
    <source>
        <strain evidence="3 4">UCD-FST 08-225</strain>
    </source>
</reference>
<dbReference type="EMBL" id="SOZI01000012">
    <property type="protein sequence ID" value="TNY23383.1"/>
    <property type="molecule type" value="Genomic_DNA"/>
</dbReference>
<dbReference type="AlphaFoldDB" id="A0A5C5G2M1"/>
<dbReference type="InterPro" id="IPR011047">
    <property type="entry name" value="Quinoprotein_ADH-like_sf"/>
</dbReference>
<evidence type="ECO:0000256" key="2">
    <source>
        <dbReference type="SAM" id="SignalP"/>
    </source>
</evidence>
<protein>
    <submittedName>
        <fullName evidence="3">ASST-domain-containing protein</fullName>
    </submittedName>
</protein>
<dbReference type="Pfam" id="PF14269">
    <property type="entry name" value="Arylsulfotran_2"/>
    <property type="match status" value="1"/>
</dbReference>
<dbReference type="Proteomes" id="UP000311382">
    <property type="component" value="Unassembled WGS sequence"/>
</dbReference>
<proteinExistence type="predicted"/>
<dbReference type="OrthoDB" id="5427350at2759"/>
<dbReference type="SUPFAM" id="SSF50998">
    <property type="entry name" value="Quinoprotein alcohol dehydrogenase-like"/>
    <property type="match status" value="1"/>
</dbReference>
<accession>A0A5C5G2M1</accession>
<feature type="chain" id="PRO_5022928381" evidence="2">
    <location>
        <begin position="31"/>
        <end position="611"/>
    </location>
</feature>
<keyword evidence="4" id="KW-1185">Reference proteome</keyword>
<dbReference type="STRING" id="5288.A0A5C5G2M1"/>
<evidence type="ECO:0000313" key="3">
    <source>
        <dbReference type="EMBL" id="TNY23383.1"/>
    </source>
</evidence>
<evidence type="ECO:0000313" key="4">
    <source>
        <dbReference type="Proteomes" id="UP000311382"/>
    </source>
</evidence>
<dbReference type="PANTHER" id="PTHR35340:SF5">
    <property type="entry name" value="ASST-DOMAIN-CONTAINING PROTEIN"/>
    <property type="match status" value="1"/>
</dbReference>
<feature type="region of interest" description="Disordered" evidence="1">
    <location>
        <begin position="477"/>
        <end position="496"/>
    </location>
</feature>
<keyword evidence="2" id="KW-0732">Signal</keyword>
<gene>
    <name evidence="3" type="ORF">DMC30DRAFT_389826</name>
</gene>
<dbReference type="PANTHER" id="PTHR35340">
    <property type="entry name" value="PQQ ENZYME REPEAT PROTEIN-RELATED"/>
    <property type="match status" value="1"/>
</dbReference>
<evidence type="ECO:0000256" key="1">
    <source>
        <dbReference type="SAM" id="MobiDB-lite"/>
    </source>
</evidence>
<name>A0A5C5G2M1_9BASI</name>